<proteinExistence type="predicted"/>
<dbReference type="AlphaFoldDB" id="A0A0F9X0Y2"/>
<evidence type="ECO:0000313" key="2">
    <source>
        <dbReference type="EMBL" id="KKN85068.1"/>
    </source>
</evidence>
<protein>
    <submittedName>
        <fullName evidence="2">Uncharacterized protein</fullName>
    </submittedName>
</protein>
<accession>A0A0F9X0Y2</accession>
<comment type="caution">
    <text evidence="2">The sequence shown here is derived from an EMBL/GenBank/DDBJ whole genome shotgun (WGS) entry which is preliminary data.</text>
</comment>
<dbReference type="EMBL" id="LAZR01000163">
    <property type="protein sequence ID" value="KKN85068.1"/>
    <property type="molecule type" value="Genomic_DNA"/>
</dbReference>
<name>A0A0F9X0Y2_9ZZZZ</name>
<organism evidence="2">
    <name type="scientific">marine sediment metagenome</name>
    <dbReference type="NCBI Taxonomy" id="412755"/>
    <lineage>
        <taxon>unclassified sequences</taxon>
        <taxon>metagenomes</taxon>
        <taxon>ecological metagenomes</taxon>
    </lineage>
</organism>
<reference evidence="2" key="1">
    <citation type="journal article" date="2015" name="Nature">
        <title>Complex archaea that bridge the gap between prokaryotes and eukaryotes.</title>
        <authorList>
            <person name="Spang A."/>
            <person name="Saw J.H."/>
            <person name="Jorgensen S.L."/>
            <person name="Zaremba-Niedzwiedzka K."/>
            <person name="Martijn J."/>
            <person name="Lind A.E."/>
            <person name="van Eijk R."/>
            <person name="Schleper C."/>
            <person name="Guy L."/>
            <person name="Ettema T.J."/>
        </authorList>
    </citation>
    <scope>NUCLEOTIDE SEQUENCE</scope>
</reference>
<sequence length="124" mass="13775">MSEQEPNPPEWLSNVLSQLQPPKHPSLVDPNDLNKVLDRNQMNGCCFDHEDGLVSMAVYVPCADPDTKEAVGLAVIFLGDDMRMYSRAESIQGVHLEEAQRSLVDDYLTAFHRPTPKSQPGAGR</sequence>
<feature type="region of interest" description="Disordered" evidence="1">
    <location>
        <begin position="1"/>
        <end position="25"/>
    </location>
</feature>
<evidence type="ECO:0000256" key="1">
    <source>
        <dbReference type="SAM" id="MobiDB-lite"/>
    </source>
</evidence>
<gene>
    <name evidence="2" type="ORF">LCGC14_0282370</name>
</gene>